<dbReference type="AlphaFoldDB" id="A0A5J4WJE6"/>
<gene>
    <name evidence="1" type="ORF">EZS28_009356</name>
</gene>
<dbReference type="EMBL" id="SNRW01001767">
    <property type="protein sequence ID" value="KAA6395117.1"/>
    <property type="molecule type" value="Genomic_DNA"/>
</dbReference>
<protein>
    <submittedName>
        <fullName evidence="1">Uncharacterized protein</fullName>
    </submittedName>
</protein>
<evidence type="ECO:0000313" key="1">
    <source>
        <dbReference type="EMBL" id="KAA6395117.1"/>
    </source>
</evidence>
<reference evidence="1 2" key="1">
    <citation type="submission" date="2019-03" db="EMBL/GenBank/DDBJ databases">
        <title>Single cell metagenomics reveals metabolic interactions within the superorganism composed of flagellate Streblomastix strix and complex community of Bacteroidetes bacteria on its surface.</title>
        <authorList>
            <person name="Treitli S.C."/>
            <person name="Kolisko M."/>
            <person name="Husnik F."/>
            <person name="Keeling P."/>
            <person name="Hampl V."/>
        </authorList>
    </citation>
    <scope>NUCLEOTIDE SEQUENCE [LARGE SCALE GENOMIC DNA]</scope>
    <source>
        <strain evidence="1">ST1C</strain>
    </source>
</reference>
<organism evidence="1 2">
    <name type="scientific">Streblomastix strix</name>
    <dbReference type="NCBI Taxonomy" id="222440"/>
    <lineage>
        <taxon>Eukaryota</taxon>
        <taxon>Metamonada</taxon>
        <taxon>Preaxostyla</taxon>
        <taxon>Oxymonadida</taxon>
        <taxon>Streblomastigidae</taxon>
        <taxon>Streblomastix</taxon>
    </lineage>
</organism>
<sequence>MFFVFQYPLAGAAIPSLKLYIKKREIYYVDCKVNLCFWTAYSFITMPNSKDKRWKDCSRIAEAKLPVIGFNSVKFDTSLVFRNLKSKDWTIWKYLGSTSIAKQIVVKHKRFGIYLRFVDFKTYTTHNRLKYQVRDFGNGQIVRRGITGGLSTVMHRYNITGETKINHYEYNKENNQYPSVMCSEPHPFIPYICHTLYMCGQAIEFINATTQFDQNSRTLAIAGDSNKDYTQGFDAIIKDPEFYNKNKGFFFSENGKRKILGIHIEKYGYNCIALSPKNNIINDEIVLKGVILNQNPQIKEQTFVDCINKGSVTTAVNTTLVQRQGVMSRLQMSRNTITGSHTKMIVLPNQSCLPFIFGIKADKYFIK</sequence>
<name>A0A5J4WJE6_9EUKA</name>
<proteinExistence type="predicted"/>
<dbReference type="Proteomes" id="UP000324800">
    <property type="component" value="Unassembled WGS sequence"/>
</dbReference>
<accession>A0A5J4WJE6</accession>
<evidence type="ECO:0000313" key="2">
    <source>
        <dbReference type="Proteomes" id="UP000324800"/>
    </source>
</evidence>
<comment type="caution">
    <text evidence="1">The sequence shown here is derived from an EMBL/GenBank/DDBJ whole genome shotgun (WGS) entry which is preliminary data.</text>
</comment>